<evidence type="ECO:0000256" key="1">
    <source>
        <dbReference type="SAM" id="SignalP"/>
    </source>
</evidence>
<comment type="caution">
    <text evidence="2">The sequence shown here is derived from an EMBL/GenBank/DDBJ whole genome shotgun (WGS) entry which is preliminary data.</text>
</comment>
<dbReference type="RefSeq" id="WP_027952620.1">
    <property type="nucleotide sequence ID" value="NZ_JADU01000025.1"/>
</dbReference>
<accession>A0ABV5ZJG5</accession>
<reference evidence="2 3" key="1">
    <citation type="submission" date="2024-09" db="EMBL/GenBank/DDBJ databases">
        <authorList>
            <person name="Sun Q."/>
            <person name="Mori K."/>
        </authorList>
    </citation>
    <scope>NUCLEOTIDE SEQUENCE [LARGE SCALE GENOMIC DNA]</scope>
    <source>
        <strain evidence="2 3">ATCC 51272</strain>
    </source>
</reference>
<protein>
    <submittedName>
        <fullName evidence="2">Fimbrillin family protein</fullName>
    </submittedName>
</protein>
<organism evidence="2 3">
    <name type="scientific">Hallella seregens ATCC 51272</name>
    <dbReference type="NCBI Taxonomy" id="1336250"/>
    <lineage>
        <taxon>Bacteria</taxon>
        <taxon>Pseudomonadati</taxon>
        <taxon>Bacteroidota</taxon>
        <taxon>Bacteroidia</taxon>
        <taxon>Bacteroidales</taxon>
        <taxon>Prevotellaceae</taxon>
        <taxon>Hallella</taxon>
    </lineage>
</organism>
<evidence type="ECO:0000313" key="3">
    <source>
        <dbReference type="Proteomes" id="UP001589688"/>
    </source>
</evidence>
<feature type="signal peptide" evidence="1">
    <location>
        <begin position="1"/>
        <end position="30"/>
    </location>
</feature>
<proteinExistence type="predicted"/>
<keyword evidence="1" id="KW-0732">Signal</keyword>
<dbReference type="EMBL" id="JBHLZF010000002">
    <property type="protein sequence ID" value="MFB9897523.1"/>
    <property type="molecule type" value="Genomic_DNA"/>
</dbReference>
<dbReference type="Proteomes" id="UP001589688">
    <property type="component" value="Unassembled WGS sequence"/>
</dbReference>
<feature type="chain" id="PRO_5046240560" evidence="1">
    <location>
        <begin position="31"/>
        <end position="867"/>
    </location>
</feature>
<keyword evidence="3" id="KW-1185">Reference proteome</keyword>
<dbReference type="PROSITE" id="PS51257">
    <property type="entry name" value="PROKAR_LIPOPROTEIN"/>
    <property type="match status" value="1"/>
</dbReference>
<dbReference type="CDD" id="cd13120">
    <property type="entry name" value="BF2867_like_N"/>
    <property type="match status" value="1"/>
</dbReference>
<gene>
    <name evidence="2" type="ORF">ACFFK8_06875</name>
</gene>
<sequence>MKTKWNKYPPFSVAVQALSLAVLLMVVSCADKDLPDEGNSQEEQGMEMTFDVRDVQDAPEADMETGDPETRAGKAKSVYPIGKIDVEDGDSLCLIETTVDGVNPVKRDSNEVITRGTVKTSIDADFGMHAYRYTPVSWYFYNERTRPNGRTYKTYRWKNGIGALRFRGYYPYSTGAGANADIVPTGDYIDFTVNPSVPAQKDLMLALSDKITYNNSGVAPAVPLRFHHWLTAVKFAVGENLSWNWTINKIEILGASSKGRFQYGVGWKGQNTPRTFTLSGVSLSTAKAVNSEITGPNHTFLMLPQQLTGKGIKAKIYFTNGKAITATLKGEWKPGTTKTYKLSNSSTSNWNWQITASSPANIAYNAGTSNPYGVTSYRRASNGTVQPVPWKVESYYYDGSWKTTPPTWLTGLTKRNGNGGTAAEQGRATVRVDYLADKVTWRNNQLKNAPAKGTAAAPYDLSLHDIKGKTTTRNTANSYVISAPGYYKLPLVYGNAIKNGAANAVAYNSHSSSGNHCLWHFHDAFAQAINNPWIVARYRPTGVYVVWADETNLVSNPAVSADKYFLTFQVTKAQMRQGNVVLAVTDASNNTLWSYHLWFAPDDVLDKIPVTNKQGVMNHFTKETLGWKYTAWSATTYETTRSVGIAVRQTTGPKKAAVIWIKQNPATTYIRGYAVLYQWGRKDAFPSINPVQGSINRSGGPVEFWKQIRYPRAFYTQGNEGDWHPANEYDNLWSADDPAQDSPYSNTIVKTVYDPTPVGCKMPSTAGFQYFTLGNVVGGNGEARFNAIQGFEFNAPASPTGKIYFPTTGYLTAANMDYGGRKTHFWLWMANANYRHSGVCLWGMRDQMRTWSIVARGMGIGVRPVAE</sequence>
<name>A0ABV5ZJG5_9BACT</name>
<evidence type="ECO:0000313" key="2">
    <source>
        <dbReference type="EMBL" id="MFB9897523.1"/>
    </source>
</evidence>